<evidence type="ECO:0000313" key="3">
    <source>
        <dbReference type="Proteomes" id="UP000485058"/>
    </source>
</evidence>
<reference evidence="2 3" key="1">
    <citation type="submission" date="2020-02" db="EMBL/GenBank/DDBJ databases">
        <title>Draft genome sequence of Haematococcus lacustris strain NIES-144.</title>
        <authorList>
            <person name="Morimoto D."/>
            <person name="Nakagawa S."/>
            <person name="Yoshida T."/>
            <person name="Sawayama S."/>
        </authorList>
    </citation>
    <scope>NUCLEOTIDE SEQUENCE [LARGE SCALE GENOMIC DNA]</scope>
    <source>
        <strain evidence="2 3">NIES-144</strain>
    </source>
</reference>
<dbReference type="Proteomes" id="UP000485058">
    <property type="component" value="Unassembled WGS sequence"/>
</dbReference>
<organism evidence="2 3">
    <name type="scientific">Haematococcus lacustris</name>
    <name type="common">Green alga</name>
    <name type="synonym">Haematococcus pluvialis</name>
    <dbReference type="NCBI Taxonomy" id="44745"/>
    <lineage>
        <taxon>Eukaryota</taxon>
        <taxon>Viridiplantae</taxon>
        <taxon>Chlorophyta</taxon>
        <taxon>core chlorophytes</taxon>
        <taxon>Chlorophyceae</taxon>
        <taxon>CS clade</taxon>
        <taxon>Chlamydomonadales</taxon>
        <taxon>Haematococcaceae</taxon>
        <taxon>Haematococcus</taxon>
    </lineage>
</organism>
<dbReference type="AlphaFoldDB" id="A0A699ZYY8"/>
<sequence>MQQPSSGTMLRRGGGAGVGGLRRSDRVVAVHRRLPHSRSLAVSRAQPLAQVIADTELLSNIDSMGGSVTTTVTRIWEGEAASLKVVGSWPEGEVAKRMALLAVYQACIEGDE</sequence>
<evidence type="ECO:0000313" key="2">
    <source>
        <dbReference type="EMBL" id="GFH23944.1"/>
    </source>
</evidence>
<comment type="caution">
    <text evidence="2">The sequence shown here is derived from an EMBL/GenBank/DDBJ whole genome shotgun (WGS) entry which is preliminary data.</text>
</comment>
<gene>
    <name evidence="2" type="ORF">HaLaN_21646</name>
</gene>
<dbReference type="EMBL" id="BLLF01002402">
    <property type="protein sequence ID" value="GFH23944.1"/>
    <property type="molecule type" value="Genomic_DNA"/>
</dbReference>
<keyword evidence="3" id="KW-1185">Reference proteome</keyword>
<proteinExistence type="predicted"/>
<accession>A0A699ZYY8</accession>
<evidence type="ECO:0000256" key="1">
    <source>
        <dbReference type="SAM" id="MobiDB-lite"/>
    </source>
</evidence>
<feature type="region of interest" description="Disordered" evidence="1">
    <location>
        <begin position="1"/>
        <end position="22"/>
    </location>
</feature>
<protein>
    <submittedName>
        <fullName evidence="2">Uncharacterized protein</fullName>
    </submittedName>
</protein>
<name>A0A699ZYY8_HAELA</name>